<comment type="caution">
    <text evidence="1">The sequence shown here is derived from an EMBL/GenBank/DDBJ whole genome shotgun (WGS) entry which is preliminary data.</text>
</comment>
<dbReference type="OrthoDB" id="6400929at2"/>
<name>A0A432X7H4_9GAMM</name>
<dbReference type="EMBL" id="PIPQ01000002">
    <property type="protein sequence ID" value="RUO42821.1"/>
    <property type="molecule type" value="Genomic_DNA"/>
</dbReference>
<keyword evidence="2" id="KW-1185">Reference proteome</keyword>
<evidence type="ECO:0000313" key="1">
    <source>
        <dbReference type="EMBL" id="RUO42821.1"/>
    </source>
</evidence>
<dbReference type="RefSeq" id="WP_126757037.1">
    <property type="nucleotide sequence ID" value="NZ_PIPQ01000002.1"/>
</dbReference>
<dbReference type="AlphaFoldDB" id="A0A432X7H4"/>
<evidence type="ECO:0008006" key="3">
    <source>
        <dbReference type="Google" id="ProtNLM"/>
    </source>
</evidence>
<gene>
    <name evidence="1" type="ORF">CWE15_05305</name>
</gene>
<proteinExistence type="predicted"/>
<sequence>MAISRFYIGLGIGFGIGGLLCSMPAWAARPTVDPTRPPASIQAPAAAQARAPQLHLQSIWFQQGRGRALIDGRNYYVGDQVGPWTVHAIHASTVLLRQNEDELVLAVFAQDAIKRGRDNK</sequence>
<reference evidence="1 2" key="1">
    <citation type="journal article" date="2011" name="Front. Microbiol.">
        <title>Genomic signatures of strain selection and enhancement in Bacillus atrophaeus var. globigii, a historical biowarfare simulant.</title>
        <authorList>
            <person name="Gibbons H.S."/>
            <person name="Broomall S.M."/>
            <person name="McNew L.A."/>
            <person name="Daligault H."/>
            <person name="Chapman C."/>
            <person name="Bruce D."/>
            <person name="Karavis M."/>
            <person name="Krepps M."/>
            <person name="McGregor P.A."/>
            <person name="Hong C."/>
            <person name="Park K.H."/>
            <person name="Akmal A."/>
            <person name="Feldman A."/>
            <person name="Lin J.S."/>
            <person name="Chang W.E."/>
            <person name="Higgs B.W."/>
            <person name="Demirev P."/>
            <person name="Lindquist J."/>
            <person name="Liem A."/>
            <person name="Fochler E."/>
            <person name="Read T.D."/>
            <person name="Tapia R."/>
            <person name="Johnson S."/>
            <person name="Bishop-Lilly K.A."/>
            <person name="Detter C."/>
            <person name="Han C."/>
            <person name="Sozhamannan S."/>
            <person name="Rosenzweig C.N."/>
            <person name="Skowronski E.W."/>
        </authorList>
    </citation>
    <scope>NUCLEOTIDE SEQUENCE [LARGE SCALE GENOMIC DNA]</scope>
    <source>
        <strain evidence="1 2">AIT1</strain>
    </source>
</reference>
<protein>
    <recommendedName>
        <fullName evidence="3">MSHA biogenesis protein MshK</fullName>
    </recommendedName>
</protein>
<evidence type="ECO:0000313" key="2">
    <source>
        <dbReference type="Proteomes" id="UP000286976"/>
    </source>
</evidence>
<accession>A0A432X7H4</accession>
<dbReference type="Proteomes" id="UP000286976">
    <property type="component" value="Unassembled WGS sequence"/>
</dbReference>
<organism evidence="1 2">
    <name type="scientific">Aliidiomarina taiwanensis</name>
    <dbReference type="NCBI Taxonomy" id="946228"/>
    <lineage>
        <taxon>Bacteria</taxon>
        <taxon>Pseudomonadati</taxon>
        <taxon>Pseudomonadota</taxon>
        <taxon>Gammaproteobacteria</taxon>
        <taxon>Alteromonadales</taxon>
        <taxon>Idiomarinaceae</taxon>
        <taxon>Aliidiomarina</taxon>
    </lineage>
</organism>